<gene>
    <name evidence="3" type="ORF">HF577_22545</name>
</gene>
<keyword evidence="4" id="KW-1185">Reference proteome</keyword>
<dbReference type="RefSeq" id="WP_169397918.1">
    <property type="nucleotide sequence ID" value="NZ_BAAAJH010000009.1"/>
</dbReference>
<feature type="region of interest" description="Disordered" evidence="1">
    <location>
        <begin position="1"/>
        <end position="23"/>
    </location>
</feature>
<dbReference type="EMBL" id="JAAXKY010000080">
    <property type="protein sequence ID" value="NMH79858.1"/>
    <property type="molecule type" value="Genomic_DNA"/>
</dbReference>
<dbReference type="Pfam" id="PF08044">
    <property type="entry name" value="DUF1707"/>
    <property type="match status" value="1"/>
</dbReference>
<evidence type="ECO:0000313" key="3">
    <source>
        <dbReference type="EMBL" id="NMH79858.1"/>
    </source>
</evidence>
<sequence length="222" mass="23651">MDQPPQPEIRIGDRERREVDSRLQQAQADGMLTLLEYDERAAACWAARTRSELDALTSDLPQSDQAETTVLPVDTPAPGPVEAPPAGLARRVVGGVVTAALVGTGLYLGAQVITADDGVSVFGSGVVQVGADQQRVEVGMLFGSIRVVVPDDVRVRPSGTVIFGSTRCEEACRPGPGLREVVVDADGGFGSVNIMRQSELDRGDFGDRDRNSDRDDDSDDDD</sequence>
<feature type="compositionally biased region" description="Basic and acidic residues" evidence="1">
    <location>
        <begin position="198"/>
        <end position="213"/>
    </location>
</feature>
<organism evidence="3 4">
    <name type="scientific">Pseudonocardia xinjiangensis</name>
    <dbReference type="NCBI Taxonomy" id="75289"/>
    <lineage>
        <taxon>Bacteria</taxon>
        <taxon>Bacillati</taxon>
        <taxon>Actinomycetota</taxon>
        <taxon>Actinomycetes</taxon>
        <taxon>Pseudonocardiales</taxon>
        <taxon>Pseudonocardiaceae</taxon>
        <taxon>Pseudonocardia</taxon>
    </lineage>
</organism>
<dbReference type="PANTHER" id="PTHR40763">
    <property type="entry name" value="MEMBRANE PROTEIN-RELATED"/>
    <property type="match status" value="1"/>
</dbReference>
<dbReference type="InterPro" id="IPR012551">
    <property type="entry name" value="DUF1707_SHOCT-like"/>
</dbReference>
<name>A0ABX1RHJ5_9PSEU</name>
<feature type="compositionally biased region" description="Basic and acidic residues" evidence="1">
    <location>
        <begin position="10"/>
        <end position="21"/>
    </location>
</feature>
<evidence type="ECO:0000313" key="4">
    <source>
        <dbReference type="Proteomes" id="UP001296706"/>
    </source>
</evidence>
<feature type="region of interest" description="Disordered" evidence="1">
    <location>
        <begin position="197"/>
        <end position="222"/>
    </location>
</feature>
<reference evidence="3 4" key="1">
    <citation type="submission" date="2020-04" db="EMBL/GenBank/DDBJ databases">
        <authorList>
            <person name="Klaysubun C."/>
            <person name="Duangmal K."/>
            <person name="Lipun K."/>
        </authorList>
    </citation>
    <scope>NUCLEOTIDE SEQUENCE [LARGE SCALE GENOMIC DNA]</scope>
    <source>
        <strain evidence="3 4">JCM 11839</strain>
    </source>
</reference>
<proteinExistence type="predicted"/>
<dbReference type="PANTHER" id="PTHR40763:SF5">
    <property type="entry name" value="MEMBRANE PROTEIN"/>
    <property type="match status" value="1"/>
</dbReference>
<evidence type="ECO:0000259" key="2">
    <source>
        <dbReference type="Pfam" id="PF08044"/>
    </source>
</evidence>
<dbReference type="Proteomes" id="UP001296706">
    <property type="component" value="Unassembled WGS sequence"/>
</dbReference>
<protein>
    <submittedName>
        <fullName evidence="3">DUF1707 domain-containing protein</fullName>
    </submittedName>
</protein>
<comment type="caution">
    <text evidence="3">The sequence shown here is derived from an EMBL/GenBank/DDBJ whole genome shotgun (WGS) entry which is preliminary data.</text>
</comment>
<evidence type="ECO:0000256" key="1">
    <source>
        <dbReference type="SAM" id="MobiDB-lite"/>
    </source>
</evidence>
<accession>A0ABX1RHJ5</accession>
<feature type="domain" description="DUF1707" evidence="2">
    <location>
        <begin position="9"/>
        <end position="61"/>
    </location>
</feature>